<feature type="transmembrane region" description="Helical" evidence="1">
    <location>
        <begin position="91"/>
        <end position="112"/>
    </location>
</feature>
<protein>
    <submittedName>
        <fullName evidence="3">M56 family metallopeptidase</fullName>
    </submittedName>
</protein>
<evidence type="ECO:0000313" key="3">
    <source>
        <dbReference type="EMBL" id="TVT41208.1"/>
    </source>
</evidence>
<dbReference type="AlphaFoldDB" id="A0A558BXG0"/>
<evidence type="ECO:0000259" key="2">
    <source>
        <dbReference type="Pfam" id="PF05569"/>
    </source>
</evidence>
<dbReference type="RefSeq" id="WP_144845865.1">
    <property type="nucleotide sequence ID" value="NZ_VMRJ01000002.1"/>
</dbReference>
<dbReference type="Pfam" id="PF05569">
    <property type="entry name" value="Peptidase_M56"/>
    <property type="match status" value="1"/>
</dbReference>
<feature type="transmembrane region" description="Helical" evidence="1">
    <location>
        <begin position="6"/>
        <end position="25"/>
    </location>
</feature>
<dbReference type="PANTHER" id="PTHR34978">
    <property type="entry name" value="POSSIBLE SENSOR-TRANSDUCER PROTEIN BLAR"/>
    <property type="match status" value="1"/>
</dbReference>
<evidence type="ECO:0000256" key="1">
    <source>
        <dbReference type="SAM" id="Phobius"/>
    </source>
</evidence>
<sequence length="456" mass="49184">MEAALLYLLKANVVLALFAAAYYGLLRRLTFFGLNRVYLLVALVFAAVYPALPVPALLPAVALPALPITVLGATGAGSETAHLEASPFLNWQLLVLGTYALGAGLLLLRLLGQLLSLAWVRRHTQPVVVLGQPVRRLAGEGGPFSFGSDIYLSDSTLADTQHLAAALRHEQAHVRQGHTLDVLVAQIATALAWLNPAAWLLRRAVLDNLEYLADHAALQTGLDRRAYQYSLLHQQPGGVPAPALAFHFSFLTLKNRITMLNQPASTPGQLGRYLLAAPLVIALALGYTGTYAQAPATIVLDGPPAKGPIPIYYIDGKRIEPLTTAPLAGLNPDDIRSINVLKGEQAQQFDPVASKRGLIFITTRAGAATPEVIAFNNRVDSIAPIYTSEPAEVNAIAPKGLAYITKNYPSARVIAVTKYTRVSNSGVQYRVQLAEGKRPFYVFLTPQGDFLTEERH</sequence>
<keyword evidence="1" id="KW-1133">Transmembrane helix</keyword>
<feature type="domain" description="Peptidase M56" evidence="2">
    <location>
        <begin position="150"/>
        <end position="260"/>
    </location>
</feature>
<comment type="caution">
    <text evidence="3">The sequence shown here is derived from an EMBL/GenBank/DDBJ whole genome shotgun (WGS) entry which is preliminary data.</text>
</comment>
<accession>A0A558BXG0</accession>
<dbReference type="Proteomes" id="UP000317624">
    <property type="component" value="Unassembled WGS sequence"/>
</dbReference>
<proteinExistence type="predicted"/>
<name>A0A558BXG0_9BACT</name>
<keyword evidence="1" id="KW-0472">Membrane</keyword>
<dbReference type="InterPro" id="IPR052173">
    <property type="entry name" value="Beta-lactam_resp_regulator"/>
</dbReference>
<organism evidence="3 4">
    <name type="scientific">Hymenobacter setariae</name>
    <dbReference type="NCBI Taxonomy" id="2594794"/>
    <lineage>
        <taxon>Bacteria</taxon>
        <taxon>Pseudomonadati</taxon>
        <taxon>Bacteroidota</taxon>
        <taxon>Cytophagia</taxon>
        <taxon>Cytophagales</taxon>
        <taxon>Hymenobacteraceae</taxon>
        <taxon>Hymenobacter</taxon>
    </lineage>
</organism>
<gene>
    <name evidence="3" type="ORF">FNT36_07030</name>
</gene>
<dbReference type="EMBL" id="VMRJ01000002">
    <property type="protein sequence ID" value="TVT41208.1"/>
    <property type="molecule type" value="Genomic_DNA"/>
</dbReference>
<keyword evidence="1" id="KW-0812">Transmembrane</keyword>
<keyword evidence="4" id="KW-1185">Reference proteome</keyword>
<dbReference type="InterPro" id="IPR008756">
    <property type="entry name" value="Peptidase_M56"/>
</dbReference>
<evidence type="ECO:0000313" key="4">
    <source>
        <dbReference type="Proteomes" id="UP000317624"/>
    </source>
</evidence>
<feature type="transmembrane region" description="Helical" evidence="1">
    <location>
        <begin position="37"/>
        <end position="58"/>
    </location>
</feature>
<dbReference type="PANTHER" id="PTHR34978:SF3">
    <property type="entry name" value="SLR0241 PROTEIN"/>
    <property type="match status" value="1"/>
</dbReference>
<reference evidence="3 4" key="1">
    <citation type="submission" date="2019-07" db="EMBL/GenBank/DDBJ databases">
        <title>Hymenobacter sp. straun FUR1 Genome sequencing and assembly.</title>
        <authorList>
            <person name="Chhetri G."/>
        </authorList>
    </citation>
    <scope>NUCLEOTIDE SEQUENCE [LARGE SCALE GENOMIC DNA]</scope>
    <source>
        <strain evidence="3 4">Fur1</strain>
    </source>
</reference>
<dbReference type="CDD" id="cd07341">
    <property type="entry name" value="M56_BlaR1_MecR1_like"/>
    <property type="match status" value="1"/>
</dbReference>
<dbReference type="OrthoDB" id="9785340at2"/>